<name>A0A192D6Q7_9SPHN</name>
<evidence type="ECO:0000256" key="5">
    <source>
        <dbReference type="ARBA" id="ARBA00023098"/>
    </source>
</evidence>
<dbReference type="GO" id="GO:0012505">
    <property type="term" value="C:endomembrane system"/>
    <property type="evidence" value="ECO:0007669"/>
    <property type="project" value="UniProtKB-SubCell"/>
</dbReference>
<dbReference type="STRING" id="1112.A9D12_13490"/>
<dbReference type="AlphaFoldDB" id="A0A192D6Q7"/>
<keyword evidence="10" id="KW-1185">Reference proteome</keyword>
<organism evidence="9 10">
    <name type="scientific">Erythrobacter neustonensis</name>
    <dbReference type="NCBI Taxonomy" id="1112"/>
    <lineage>
        <taxon>Bacteria</taxon>
        <taxon>Pseudomonadati</taxon>
        <taxon>Pseudomonadota</taxon>
        <taxon>Alphaproteobacteria</taxon>
        <taxon>Sphingomonadales</taxon>
        <taxon>Erythrobacteraceae</taxon>
        <taxon>Erythrobacter/Porphyrobacter group</taxon>
        <taxon>Erythrobacter</taxon>
    </lineage>
</organism>
<dbReference type="PANTHER" id="PTHR21624:SF1">
    <property type="entry name" value="ALKYLGLYCEROL MONOOXYGENASE"/>
    <property type="match status" value="1"/>
</dbReference>
<protein>
    <recommendedName>
        <fullName evidence="8">Fatty acid hydroxylase domain-containing protein</fullName>
    </recommendedName>
</protein>
<dbReference type="GO" id="GO:0050479">
    <property type="term" value="F:glyceryl-ether monooxygenase activity"/>
    <property type="evidence" value="ECO:0007669"/>
    <property type="project" value="TreeGrafter"/>
</dbReference>
<feature type="transmembrane region" description="Helical" evidence="7">
    <location>
        <begin position="57"/>
        <end position="82"/>
    </location>
</feature>
<reference evidence="9 10" key="1">
    <citation type="submission" date="2016-05" db="EMBL/GenBank/DDBJ databases">
        <title>Compelete Genome Sequence of Bacteriochlorophyll-Synthesizing Bacterium Porphyrobacter neustonensis DSM 9434.</title>
        <authorList>
            <person name="Shi X.-L."/>
            <person name="Wu Y.-H."/>
            <person name="Cheng H."/>
            <person name="Xu L."/>
            <person name="Zhang X.-Q."/>
            <person name="Wang C.-S."/>
            <person name="Xu X.-W."/>
        </authorList>
    </citation>
    <scope>NUCLEOTIDE SEQUENCE [LARGE SCALE GENOMIC DNA]</scope>
    <source>
        <strain evidence="9 10">DSM 9434</strain>
    </source>
</reference>
<keyword evidence="5" id="KW-0443">Lipid metabolism</keyword>
<evidence type="ECO:0000313" key="9">
    <source>
        <dbReference type="EMBL" id="ANK13795.1"/>
    </source>
</evidence>
<dbReference type="GO" id="GO:0016020">
    <property type="term" value="C:membrane"/>
    <property type="evidence" value="ECO:0007669"/>
    <property type="project" value="GOC"/>
</dbReference>
<evidence type="ECO:0000256" key="4">
    <source>
        <dbReference type="ARBA" id="ARBA00023002"/>
    </source>
</evidence>
<keyword evidence="6 7" id="KW-0472">Membrane</keyword>
<feature type="transmembrane region" description="Helical" evidence="7">
    <location>
        <begin position="94"/>
        <end position="114"/>
    </location>
</feature>
<dbReference type="GO" id="GO:0008610">
    <property type="term" value="P:lipid biosynthetic process"/>
    <property type="evidence" value="ECO:0007669"/>
    <property type="project" value="InterPro"/>
</dbReference>
<evidence type="ECO:0000256" key="7">
    <source>
        <dbReference type="SAM" id="Phobius"/>
    </source>
</evidence>
<feature type="domain" description="Fatty acid hydroxylase" evidence="8">
    <location>
        <begin position="102"/>
        <end position="234"/>
    </location>
</feature>
<dbReference type="Pfam" id="PF04116">
    <property type="entry name" value="FA_hydroxylase"/>
    <property type="match status" value="1"/>
</dbReference>
<dbReference type="EMBL" id="CP016033">
    <property type="protein sequence ID" value="ANK13795.1"/>
    <property type="molecule type" value="Genomic_DNA"/>
</dbReference>
<feature type="transmembrane region" description="Helical" evidence="7">
    <location>
        <begin position="20"/>
        <end position="36"/>
    </location>
</feature>
<dbReference type="PANTHER" id="PTHR21624">
    <property type="entry name" value="STEROL DESATURASE-RELATED PROTEIN"/>
    <property type="match status" value="1"/>
</dbReference>
<dbReference type="GO" id="GO:0006643">
    <property type="term" value="P:membrane lipid metabolic process"/>
    <property type="evidence" value="ECO:0007669"/>
    <property type="project" value="TreeGrafter"/>
</dbReference>
<keyword evidence="2 7" id="KW-0812">Transmembrane</keyword>
<feature type="transmembrane region" description="Helical" evidence="7">
    <location>
        <begin position="151"/>
        <end position="177"/>
    </location>
</feature>
<keyword evidence="3 7" id="KW-1133">Transmembrane helix</keyword>
<evidence type="ECO:0000313" key="10">
    <source>
        <dbReference type="Proteomes" id="UP000078263"/>
    </source>
</evidence>
<dbReference type="GO" id="GO:0005506">
    <property type="term" value="F:iron ion binding"/>
    <property type="evidence" value="ECO:0007669"/>
    <property type="project" value="InterPro"/>
</dbReference>
<keyword evidence="4" id="KW-0560">Oxidoreductase</keyword>
<evidence type="ECO:0000259" key="8">
    <source>
        <dbReference type="Pfam" id="PF04116"/>
    </source>
</evidence>
<dbReference type="InterPro" id="IPR051689">
    <property type="entry name" value="Sterol_desaturase/TMEM195"/>
</dbReference>
<gene>
    <name evidence="9" type="ORF">A9D12_13490</name>
</gene>
<evidence type="ECO:0000256" key="6">
    <source>
        <dbReference type="ARBA" id="ARBA00023136"/>
    </source>
</evidence>
<proteinExistence type="predicted"/>
<dbReference type="KEGG" id="pns:A9D12_13490"/>
<evidence type="ECO:0000256" key="3">
    <source>
        <dbReference type="ARBA" id="ARBA00022989"/>
    </source>
</evidence>
<dbReference type="InterPro" id="IPR006694">
    <property type="entry name" value="Fatty_acid_hydroxylase"/>
</dbReference>
<dbReference type="Proteomes" id="UP000078263">
    <property type="component" value="Chromosome"/>
</dbReference>
<evidence type="ECO:0000256" key="2">
    <source>
        <dbReference type="ARBA" id="ARBA00022692"/>
    </source>
</evidence>
<evidence type="ECO:0000256" key="1">
    <source>
        <dbReference type="ARBA" id="ARBA00004127"/>
    </source>
</evidence>
<accession>A0A192D6Q7</accession>
<comment type="subcellular location">
    <subcellularLocation>
        <location evidence="1">Endomembrane system</location>
        <topology evidence="1">Multi-pass membrane protein</topology>
    </subcellularLocation>
</comment>
<sequence>MVPILAAVIAEIAQTARHEMAELLPVALVFGTLAYVTKRKAIIASLRRARGESVTNIVLMLVNALIFVPLIAVPVFAGLLLLPRAAVLTGFWDAMPGTVSVIGAVVLVEFAAYWRHRFEHSPALWRIHATHHADEAMTWLSVRRKHPLGEALALVMDNVPAILLGVPFWAIAVSVIIRGWWGYFIHADVPWTLGVLGKVLISPAAHRLHHIRDETLMGTNYGNMLTVWDKAFGTYCDPAPHLNCETGIAEGTRDAWGELLRPFEPRYWRKADAPPAGELAG</sequence>